<dbReference type="PANTHER" id="PTHR45737:SF6">
    <property type="entry name" value="VON WILLEBRAND FACTOR A DOMAIN-CONTAINING PROTEIN 5A"/>
    <property type="match status" value="1"/>
</dbReference>
<dbReference type="PROSITE" id="PS50234">
    <property type="entry name" value="VWFA"/>
    <property type="match status" value="1"/>
</dbReference>
<comment type="caution">
    <text evidence="4">The sequence shown here is derived from an EMBL/GenBank/DDBJ whole genome shotgun (WGS) entry which is preliminary data.</text>
</comment>
<dbReference type="SMART" id="SM00327">
    <property type="entry name" value="VWA"/>
    <property type="match status" value="1"/>
</dbReference>
<dbReference type="SUPFAM" id="SSF53300">
    <property type="entry name" value="vWA-like"/>
    <property type="match status" value="1"/>
</dbReference>
<feature type="compositionally biased region" description="Low complexity" evidence="1">
    <location>
        <begin position="855"/>
        <end position="876"/>
    </location>
</feature>
<evidence type="ECO:0000259" key="3">
    <source>
        <dbReference type="PROSITE" id="PS51468"/>
    </source>
</evidence>
<dbReference type="PANTHER" id="PTHR45737">
    <property type="entry name" value="VON WILLEBRAND FACTOR A DOMAIN-CONTAINING PROTEIN 5A"/>
    <property type="match status" value="1"/>
</dbReference>
<name>A0ABR0ESV7_ZASCE</name>
<dbReference type="Gene3D" id="3.40.50.410">
    <property type="entry name" value="von Willebrand factor, type A domain"/>
    <property type="match status" value="1"/>
</dbReference>
<dbReference type="InterPro" id="IPR002035">
    <property type="entry name" value="VWF_A"/>
</dbReference>
<keyword evidence="5" id="KW-1185">Reference proteome</keyword>
<feature type="compositionally biased region" description="Low complexity" evidence="1">
    <location>
        <begin position="745"/>
        <end position="763"/>
    </location>
</feature>
<reference evidence="4 5" key="1">
    <citation type="journal article" date="2023" name="G3 (Bethesda)">
        <title>A chromosome-level genome assembly of Zasmidium syzygii isolated from banana leaves.</title>
        <authorList>
            <person name="van Westerhoven A.C."/>
            <person name="Mehrabi R."/>
            <person name="Talebi R."/>
            <person name="Steentjes M.B.F."/>
            <person name="Corcolon B."/>
            <person name="Chong P.A."/>
            <person name="Kema G.H.J."/>
            <person name="Seidl M.F."/>
        </authorList>
    </citation>
    <scope>NUCLEOTIDE SEQUENCE [LARGE SCALE GENOMIC DNA]</scope>
    <source>
        <strain evidence="4 5">P124</strain>
    </source>
</reference>
<protein>
    <submittedName>
        <fullName evidence="4">Uncharacterized protein</fullName>
    </submittedName>
</protein>
<evidence type="ECO:0000256" key="1">
    <source>
        <dbReference type="SAM" id="MobiDB-lite"/>
    </source>
</evidence>
<gene>
    <name evidence="4" type="ORF">PRZ48_005117</name>
</gene>
<feature type="region of interest" description="Disordered" evidence="1">
    <location>
        <begin position="681"/>
        <end position="732"/>
    </location>
</feature>
<evidence type="ECO:0000259" key="2">
    <source>
        <dbReference type="PROSITE" id="PS50234"/>
    </source>
</evidence>
<dbReference type="InterPro" id="IPR036465">
    <property type="entry name" value="vWFA_dom_sf"/>
</dbReference>
<dbReference type="SMART" id="SM00609">
    <property type="entry name" value="VIT"/>
    <property type="match status" value="1"/>
</dbReference>
<sequence length="1066" mass="116041">MSLHNHICGCYFTVNNYHRRYLPQICLESHTTISPVAFTTKLTQTFHNPLSESIKSLRYAFPLYDGVAVNGYSISYDNKTIVGVVQQKEDAKQTFQAAVDRGETAGLLESLPAGVFGVTLGNVPAKTEIVVELTYAGELKHDAAIDGLRYNLPTSIAPRYGSYPGELLQTDAIATKGISITVDIDMGKSAIRRVQSPSHPIALSMGELSTTAKDSNNSTPFSPSQASAALTQGTTELSGDFILQLLIDDISKPQAILEIHPTLPAQRAIMTTMVPKFVLEPAHPEIVFIADQSGSMSGSKNAALVKALKIFLKSLPIGVRFNICAFGSSHKFLWPTSQAYSETNVKKALSFVEGLSASYGGTEIFPPIEDTFRRHLKDMPLEVMLLTDGEVWAEQRVFGFINEQIRDKNVDARVFGLGIGQDVSHTLVEGVARAGNGFAQFVTQNEDTDQKVIRMLKGALYAHTRDYELEVHYADEEKMEDEDDFEIVEKVNDCLVINDQAPAETTPQAEAKPKSFFDTSAELDKLVNNPQGADRYAHLPPVDEPKVLQAPANIPPLFPFNRTTAYLLLGPESAQKDVKSVTLRAKSPQGPLELNIPIQGVQSGTSIHQLAARKAIQELEEGRGWLQSVTVRDATDEKVAIKKKYESRFDEMVEREGVRLGVKFQVASKWTSFVAVEDKNEAGEDDHLEHEDASLASQRDRDIAAKRVLPPVGTTSSARMSSARAGRGGRGFREIQRNRLAQTATPFAQAQQQNQYQPQAYPASGGLFGQAQPQMQAYSSSGGLFGQTQQTMPQYNTANFSRGSLFGNVAASVQAGYAPQSVDAMQGQTSPFGAASTTAQPRISRMMRMAPPPQATAFESASSASSAASSADAGVSRFLREESEDEDEDMGYGLFDAPGEPVPAPALAPAPQISPADMQRYVDEMQSAACMPLPDEDDEDVASVQFATSSESTLAKKKQAKKKSSGNPLHDLIDLQTFSGSWTWSEEVFAAAGLEVNSVDISILDHNPVVAATALIVAYFETKLADKKDVWEMVVAKARNWLVGQMGGKEKVEEVLRGAERFIGEN</sequence>
<feature type="compositionally biased region" description="Low complexity" evidence="1">
    <location>
        <begin position="716"/>
        <end position="725"/>
    </location>
</feature>
<feature type="region of interest" description="Disordered" evidence="1">
    <location>
        <begin position="745"/>
        <end position="768"/>
    </location>
</feature>
<feature type="domain" description="VIT" evidence="3">
    <location>
        <begin position="8"/>
        <end position="137"/>
    </location>
</feature>
<evidence type="ECO:0000313" key="4">
    <source>
        <dbReference type="EMBL" id="KAK4504201.1"/>
    </source>
</evidence>
<feature type="region of interest" description="Disordered" evidence="1">
    <location>
        <begin position="853"/>
        <end position="876"/>
    </location>
</feature>
<dbReference type="InterPro" id="IPR013694">
    <property type="entry name" value="VIT"/>
</dbReference>
<feature type="domain" description="VWFA" evidence="2">
    <location>
        <begin position="285"/>
        <end position="460"/>
    </location>
</feature>
<dbReference type="EMBL" id="JAXOVC010000003">
    <property type="protein sequence ID" value="KAK4504201.1"/>
    <property type="molecule type" value="Genomic_DNA"/>
</dbReference>
<organism evidence="4 5">
    <name type="scientific">Zasmidium cellare</name>
    <name type="common">Wine cellar mold</name>
    <name type="synonym">Racodium cellare</name>
    <dbReference type="NCBI Taxonomy" id="395010"/>
    <lineage>
        <taxon>Eukaryota</taxon>
        <taxon>Fungi</taxon>
        <taxon>Dikarya</taxon>
        <taxon>Ascomycota</taxon>
        <taxon>Pezizomycotina</taxon>
        <taxon>Dothideomycetes</taxon>
        <taxon>Dothideomycetidae</taxon>
        <taxon>Mycosphaerellales</taxon>
        <taxon>Mycosphaerellaceae</taxon>
        <taxon>Zasmidium</taxon>
    </lineage>
</organism>
<proteinExistence type="predicted"/>
<dbReference type="Pfam" id="PF08487">
    <property type="entry name" value="VIT"/>
    <property type="match status" value="1"/>
</dbReference>
<feature type="compositionally biased region" description="Basic and acidic residues" evidence="1">
    <location>
        <begin position="681"/>
        <end position="705"/>
    </location>
</feature>
<dbReference type="Proteomes" id="UP001305779">
    <property type="component" value="Unassembled WGS sequence"/>
</dbReference>
<dbReference type="Pfam" id="PF13768">
    <property type="entry name" value="VWA_3"/>
    <property type="match status" value="1"/>
</dbReference>
<dbReference type="PROSITE" id="PS51468">
    <property type="entry name" value="VIT"/>
    <property type="match status" value="1"/>
</dbReference>
<evidence type="ECO:0000313" key="5">
    <source>
        <dbReference type="Proteomes" id="UP001305779"/>
    </source>
</evidence>
<accession>A0ABR0ESV7</accession>